<keyword evidence="3" id="KW-1185">Reference proteome</keyword>
<sequence length="179" mass="19959">MKPGQDIVMTGFIALEGTVRAVELEEPRLRKTLPQDLLDTAKSFREYLKASPEAAVARRHGETAMQEVREGGIFTALWNMAKEHQVGLTVWLKKIPVRQETIEVCEVLELNPYELLSGGCTLFTADNGNDLLCRFEEAGIPAAFIGKITDSNDRIILNGENCRYLNRPGADEIEKLGIK</sequence>
<dbReference type="GO" id="GO:0051604">
    <property type="term" value="P:protein maturation"/>
    <property type="evidence" value="ECO:0007669"/>
    <property type="project" value="TreeGrafter"/>
</dbReference>
<dbReference type="SUPFAM" id="SSF56042">
    <property type="entry name" value="PurM C-terminal domain-like"/>
    <property type="match status" value="1"/>
</dbReference>
<dbReference type="InterPro" id="IPR011854">
    <property type="entry name" value="HypE"/>
</dbReference>
<comment type="caution">
    <text evidence="2">The sequence shown here is derived from an EMBL/GenBank/DDBJ whole genome shotgun (WGS) entry which is preliminary data.</text>
</comment>
<dbReference type="Pfam" id="PF02769">
    <property type="entry name" value="AIRS_C"/>
    <property type="match status" value="1"/>
</dbReference>
<organism evidence="2 3">
    <name type="scientific">Fusibacillus kribbianus</name>
    <dbReference type="NCBI Taxonomy" id="3044208"/>
    <lineage>
        <taxon>Bacteria</taxon>
        <taxon>Bacillati</taxon>
        <taxon>Bacillota</taxon>
        <taxon>Clostridia</taxon>
        <taxon>Lachnospirales</taxon>
        <taxon>Lachnospiraceae</taxon>
        <taxon>Fusibacillus</taxon>
    </lineage>
</organism>
<reference evidence="2 3" key="1">
    <citation type="submission" date="2023-05" db="EMBL/GenBank/DDBJ databases">
        <title>[ruminococcus] sp. nov., isolated from a pig farm feces dump.</title>
        <authorList>
            <person name="Chang Y.-H."/>
        </authorList>
    </citation>
    <scope>NUCLEOTIDE SEQUENCE [LARGE SCALE GENOMIC DNA]</scope>
    <source>
        <strain evidence="2 3">YH-rum2234</strain>
    </source>
</reference>
<dbReference type="InterPro" id="IPR010918">
    <property type="entry name" value="PurM-like_C_dom"/>
</dbReference>
<dbReference type="PANTHER" id="PTHR30303">
    <property type="entry name" value="HYDROGENASE ISOENZYMES FORMATION PROTEIN HYPE"/>
    <property type="match status" value="1"/>
</dbReference>
<dbReference type="RefSeq" id="WP_283231506.1">
    <property type="nucleotide sequence ID" value="NZ_JASGBQ010000024.1"/>
</dbReference>
<dbReference type="AlphaFoldDB" id="A0AAP4BCJ4"/>
<protein>
    <submittedName>
        <fullName evidence="2">AIR synthase-related protein</fullName>
    </submittedName>
</protein>
<dbReference type="InterPro" id="IPR036676">
    <property type="entry name" value="PurM-like_C_sf"/>
</dbReference>
<evidence type="ECO:0000313" key="2">
    <source>
        <dbReference type="EMBL" id="MDI9243082.1"/>
    </source>
</evidence>
<feature type="domain" description="PurM-like C-terminal" evidence="1">
    <location>
        <begin position="2"/>
        <end position="153"/>
    </location>
</feature>
<proteinExistence type="predicted"/>
<dbReference type="EMBL" id="JASGBQ010000024">
    <property type="protein sequence ID" value="MDI9243082.1"/>
    <property type="molecule type" value="Genomic_DNA"/>
</dbReference>
<evidence type="ECO:0000259" key="1">
    <source>
        <dbReference type="Pfam" id="PF02769"/>
    </source>
</evidence>
<name>A0AAP4BCJ4_9FIRM</name>
<gene>
    <name evidence="2" type="ORF">QJ036_11460</name>
</gene>
<dbReference type="Gene3D" id="3.90.650.10">
    <property type="entry name" value="PurM-like C-terminal domain"/>
    <property type="match status" value="1"/>
</dbReference>
<dbReference type="PANTHER" id="PTHR30303:SF4">
    <property type="entry name" value="HYDROGENASE EXPRESSION_FORMATION PROTEIN HYPE"/>
    <property type="match status" value="1"/>
</dbReference>
<accession>A0AAP4BCJ4</accession>
<dbReference type="Proteomes" id="UP001300383">
    <property type="component" value="Unassembled WGS sequence"/>
</dbReference>
<evidence type="ECO:0000313" key="3">
    <source>
        <dbReference type="Proteomes" id="UP001300383"/>
    </source>
</evidence>